<name>A0A645CXM5_9ZZZZ</name>
<proteinExistence type="predicted"/>
<reference evidence="1" key="1">
    <citation type="submission" date="2019-08" db="EMBL/GenBank/DDBJ databases">
        <authorList>
            <person name="Kucharzyk K."/>
            <person name="Murdoch R.W."/>
            <person name="Higgins S."/>
            <person name="Loffler F."/>
        </authorList>
    </citation>
    <scope>NUCLEOTIDE SEQUENCE</scope>
</reference>
<comment type="caution">
    <text evidence="1">The sequence shown here is derived from an EMBL/GenBank/DDBJ whole genome shotgun (WGS) entry which is preliminary data.</text>
</comment>
<dbReference type="AlphaFoldDB" id="A0A645CXM5"/>
<evidence type="ECO:0000313" key="1">
    <source>
        <dbReference type="EMBL" id="MPM81886.1"/>
    </source>
</evidence>
<gene>
    <name evidence="1" type="ORF">SDC9_128943</name>
</gene>
<accession>A0A645CXM5</accession>
<organism evidence="1">
    <name type="scientific">bioreactor metagenome</name>
    <dbReference type="NCBI Taxonomy" id="1076179"/>
    <lineage>
        <taxon>unclassified sequences</taxon>
        <taxon>metagenomes</taxon>
        <taxon>ecological metagenomes</taxon>
    </lineage>
</organism>
<protein>
    <submittedName>
        <fullName evidence="1">Uncharacterized protein</fullName>
    </submittedName>
</protein>
<sequence>MQVLCHCVDLCNEENTSLNLPTVALYLSHALQEHHRQDKVHLPIHQLQKGVIHLYLSADSFQLREEVKEADLQVREQHRSEGSELWE</sequence>
<dbReference type="EMBL" id="VSSQ01031113">
    <property type="protein sequence ID" value="MPM81886.1"/>
    <property type="molecule type" value="Genomic_DNA"/>
</dbReference>